<evidence type="ECO:0000256" key="4">
    <source>
        <dbReference type="ARBA" id="ARBA00022679"/>
    </source>
</evidence>
<evidence type="ECO:0000256" key="5">
    <source>
        <dbReference type="ARBA" id="ARBA00022691"/>
    </source>
</evidence>
<dbReference type="RefSeq" id="WP_035013616.1">
    <property type="nucleotide sequence ID" value="NZ_ARZY01000006.1"/>
</dbReference>
<sequence length="294" mass="32644">MPWLQLRYTTDKQSADLISDEMMECGAFSVTFLDAQDTPIYEPKPGDFLLWEQTIAIGLYDAEADMDAIVAHLQQFPFGQKGSYKIEQLEDKDWIREWMDSFKPIQFGDRLWVCPSWCEIPDPAAVNIILDPGLAFGTGTHPTTSLCLQWLETHIQPQDTLVDFGCGSGILAVAALKLGAQKAIGIDIDPQAIEASTANAERNQVLNKLELYLPDAQPELQADVVVANILAGPLRELAQVISNYVKPGGKLALSGILDSQAEEICQIYSQWFDLEPVAQQEDWCRVSGTKKQLN</sequence>
<proteinExistence type="inferred from homology"/>
<keyword evidence="7" id="KW-0687">Ribonucleoprotein</keyword>
<keyword evidence="8" id="KW-1185">Reference proteome</keyword>
<evidence type="ECO:0000256" key="1">
    <source>
        <dbReference type="ARBA" id="ARBA00009741"/>
    </source>
</evidence>
<dbReference type="NCBIfam" id="TIGR00406">
    <property type="entry name" value="prmA"/>
    <property type="match status" value="1"/>
</dbReference>
<gene>
    <name evidence="6 7" type="primary">prmA</name>
    <name evidence="7" type="ORF">DS2_05330</name>
</gene>
<dbReference type="PIRSF" id="PIRSF000401">
    <property type="entry name" value="RPL11_MTase"/>
    <property type="match status" value="1"/>
</dbReference>
<evidence type="ECO:0000313" key="8">
    <source>
        <dbReference type="Proteomes" id="UP000019276"/>
    </source>
</evidence>
<dbReference type="OrthoDB" id="9785995at2"/>
<dbReference type="PANTHER" id="PTHR43648">
    <property type="entry name" value="ELECTRON TRANSFER FLAVOPROTEIN BETA SUBUNIT LYSINE METHYLTRANSFERASE"/>
    <property type="match status" value="1"/>
</dbReference>
<dbReference type="Proteomes" id="UP000019276">
    <property type="component" value="Unassembled WGS sequence"/>
</dbReference>
<dbReference type="EC" id="2.1.1.-" evidence="6"/>
<reference evidence="7 8" key="1">
    <citation type="journal article" date="2014" name="Genome Announc.">
        <title>Draft Genome Sequence of the Agar-Degrading Bacterium Catenovulum sp. Strain DS-2, Isolated from Intestines of Haliotis diversicolor.</title>
        <authorList>
            <person name="Shan D."/>
            <person name="Li X."/>
            <person name="Gu Z."/>
            <person name="Wei G."/>
            <person name="Gao Z."/>
            <person name="Shao Z."/>
        </authorList>
    </citation>
    <scope>NUCLEOTIDE SEQUENCE [LARGE SCALE GENOMIC DNA]</scope>
    <source>
        <strain evidence="7 8">DS-2</strain>
    </source>
</reference>
<evidence type="ECO:0000256" key="2">
    <source>
        <dbReference type="ARBA" id="ARBA00022490"/>
    </source>
</evidence>
<comment type="caution">
    <text evidence="7">The sequence shown here is derived from an EMBL/GenBank/DDBJ whole genome shotgun (WGS) entry which is preliminary data.</text>
</comment>
<evidence type="ECO:0000313" key="7">
    <source>
        <dbReference type="EMBL" id="EWH11253.1"/>
    </source>
</evidence>
<dbReference type="STRING" id="1328313.DS2_05330"/>
<dbReference type="InterPro" id="IPR004498">
    <property type="entry name" value="Ribosomal_PrmA_MeTrfase"/>
</dbReference>
<keyword evidence="7" id="KW-0689">Ribosomal protein</keyword>
<dbReference type="GO" id="GO:0005840">
    <property type="term" value="C:ribosome"/>
    <property type="evidence" value="ECO:0007669"/>
    <property type="project" value="UniProtKB-KW"/>
</dbReference>
<comment type="function">
    <text evidence="6">Methylates ribosomal protein L11.</text>
</comment>
<accession>W7QTT8</accession>
<dbReference type="SUPFAM" id="SSF53335">
    <property type="entry name" value="S-adenosyl-L-methionine-dependent methyltransferases"/>
    <property type="match status" value="1"/>
</dbReference>
<comment type="similarity">
    <text evidence="1 6">Belongs to the methyltransferase superfamily. PrmA family.</text>
</comment>
<dbReference type="InterPro" id="IPR029063">
    <property type="entry name" value="SAM-dependent_MTases_sf"/>
</dbReference>
<feature type="binding site" evidence="6">
    <location>
        <position position="144"/>
    </location>
    <ligand>
        <name>S-adenosyl-L-methionine</name>
        <dbReference type="ChEBI" id="CHEBI:59789"/>
    </ligand>
</feature>
<evidence type="ECO:0000256" key="3">
    <source>
        <dbReference type="ARBA" id="ARBA00022603"/>
    </source>
</evidence>
<keyword evidence="4 6" id="KW-0808">Transferase</keyword>
<dbReference type="GO" id="GO:0016279">
    <property type="term" value="F:protein-lysine N-methyltransferase activity"/>
    <property type="evidence" value="ECO:0007669"/>
    <property type="project" value="TreeGrafter"/>
</dbReference>
<keyword evidence="5 6" id="KW-0949">S-adenosyl-L-methionine</keyword>
<feature type="binding site" evidence="6">
    <location>
        <position position="228"/>
    </location>
    <ligand>
        <name>S-adenosyl-L-methionine</name>
        <dbReference type="ChEBI" id="CHEBI:59789"/>
    </ligand>
</feature>
<dbReference type="Gene3D" id="3.40.50.150">
    <property type="entry name" value="Vaccinia Virus protein VP39"/>
    <property type="match status" value="1"/>
</dbReference>
<dbReference type="eggNOG" id="COG2264">
    <property type="taxonomic scope" value="Bacteria"/>
</dbReference>
<evidence type="ECO:0000256" key="6">
    <source>
        <dbReference type="HAMAP-Rule" id="MF_00735"/>
    </source>
</evidence>
<comment type="catalytic activity">
    <reaction evidence="6">
        <text>L-lysyl-[protein] + 3 S-adenosyl-L-methionine = N(6),N(6),N(6)-trimethyl-L-lysyl-[protein] + 3 S-adenosyl-L-homocysteine + 3 H(+)</text>
        <dbReference type="Rhea" id="RHEA:54192"/>
        <dbReference type="Rhea" id="RHEA-COMP:9752"/>
        <dbReference type="Rhea" id="RHEA-COMP:13826"/>
        <dbReference type="ChEBI" id="CHEBI:15378"/>
        <dbReference type="ChEBI" id="CHEBI:29969"/>
        <dbReference type="ChEBI" id="CHEBI:57856"/>
        <dbReference type="ChEBI" id="CHEBI:59789"/>
        <dbReference type="ChEBI" id="CHEBI:61961"/>
    </reaction>
</comment>
<dbReference type="PANTHER" id="PTHR43648:SF1">
    <property type="entry name" value="ELECTRON TRANSFER FLAVOPROTEIN BETA SUBUNIT LYSINE METHYLTRANSFERASE"/>
    <property type="match status" value="1"/>
</dbReference>
<dbReference type="AlphaFoldDB" id="W7QTT8"/>
<dbReference type="EMBL" id="ARZY01000006">
    <property type="protein sequence ID" value="EWH11253.1"/>
    <property type="molecule type" value="Genomic_DNA"/>
</dbReference>
<dbReference type="PATRIC" id="fig|1328313.3.peg.1100"/>
<feature type="binding site" evidence="6">
    <location>
        <position position="165"/>
    </location>
    <ligand>
        <name>S-adenosyl-L-methionine</name>
        <dbReference type="ChEBI" id="CHEBI:59789"/>
    </ligand>
</feature>
<keyword evidence="2 6" id="KW-0963">Cytoplasm</keyword>
<dbReference type="Pfam" id="PF06325">
    <property type="entry name" value="PrmA"/>
    <property type="match status" value="1"/>
</dbReference>
<dbReference type="GO" id="GO:0005829">
    <property type="term" value="C:cytosol"/>
    <property type="evidence" value="ECO:0007669"/>
    <property type="project" value="TreeGrafter"/>
</dbReference>
<organism evidence="7 8">
    <name type="scientific">Catenovulum agarivorans DS-2</name>
    <dbReference type="NCBI Taxonomy" id="1328313"/>
    <lineage>
        <taxon>Bacteria</taxon>
        <taxon>Pseudomonadati</taxon>
        <taxon>Pseudomonadota</taxon>
        <taxon>Gammaproteobacteria</taxon>
        <taxon>Alteromonadales</taxon>
        <taxon>Alteromonadaceae</taxon>
        <taxon>Catenovulum</taxon>
    </lineage>
</organism>
<comment type="subcellular location">
    <subcellularLocation>
        <location evidence="6">Cytoplasm</location>
    </subcellularLocation>
</comment>
<dbReference type="HAMAP" id="MF_00735">
    <property type="entry name" value="Methyltr_PrmA"/>
    <property type="match status" value="1"/>
</dbReference>
<dbReference type="InterPro" id="IPR050078">
    <property type="entry name" value="Ribosomal_L11_MeTrfase_PrmA"/>
</dbReference>
<dbReference type="GO" id="GO:0032259">
    <property type="term" value="P:methylation"/>
    <property type="evidence" value="ECO:0007669"/>
    <property type="project" value="UniProtKB-KW"/>
</dbReference>
<keyword evidence="3 6" id="KW-0489">Methyltransferase</keyword>
<dbReference type="CDD" id="cd02440">
    <property type="entry name" value="AdoMet_MTases"/>
    <property type="match status" value="1"/>
</dbReference>
<name>W7QTT8_9ALTE</name>
<feature type="binding site" evidence="6">
    <location>
        <position position="187"/>
    </location>
    <ligand>
        <name>S-adenosyl-L-methionine</name>
        <dbReference type="ChEBI" id="CHEBI:59789"/>
    </ligand>
</feature>
<protein>
    <recommendedName>
        <fullName evidence="6">Ribosomal protein L11 methyltransferase</fullName>
        <shortName evidence="6">L11 Mtase</shortName>
        <ecNumber evidence="6">2.1.1.-</ecNumber>
    </recommendedName>
</protein>